<evidence type="ECO:0000313" key="3">
    <source>
        <dbReference type="Proteomes" id="UP000824200"/>
    </source>
</evidence>
<dbReference type="InterPro" id="IPR022385">
    <property type="entry name" value="Rhs_assc_core"/>
</dbReference>
<dbReference type="AlphaFoldDB" id="A0A9D1E3U4"/>
<name>A0A9D1E3U4_9BACT</name>
<feature type="transmembrane region" description="Helical" evidence="1">
    <location>
        <begin position="57"/>
        <end position="76"/>
    </location>
</feature>
<accession>A0A9D1E3U4</accession>
<reference evidence="2" key="1">
    <citation type="submission" date="2020-10" db="EMBL/GenBank/DDBJ databases">
        <authorList>
            <person name="Gilroy R."/>
        </authorList>
    </citation>
    <scope>NUCLEOTIDE SEQUENCE</scope>
    <source>
        <strain evidence="2">CHK121-14286</strain>
    </source>
</reference>
<comment type="caution">
    <text evidence="2">The sequence shown here is derived from an EMBL/GenBank/DDBJ whole genome shotgun (WGS) entry which is preliminary data.</text>
</comment>
<evidence type="ECO:0000256" key="1">
    <source>
        <dbReference type="SAM" id="Phobius"/>
    </source>
</evidence>
<feature type="non-terminal residue" evidence="2">
    <location>
        <position position="1"/>
    </location>
</feature>
<proteinExistence type="predicted"/>
<keyword evidence="1" id="KW-1133">Transmembrane helix</keyword>
<evidence type="ECO:0000313" key="2">
    <source>
        <dbReference type="EMBL" id="HIR65982.1"/>
    </source>
</evidence>
<organism evidence="2 3">
    <name type="scientific">Candidatus Fimimonas gallinarum</name>
    <dbReference type="NCBI Taxonomy" id="2840821"/>
    <lineage>
        <taxon>Bacteria</taxon>
        <taxon>Pseudomonadati</taxon>
        <taxon>Myxococcota</taxon>
        <taxon>Myxococcia</taxon>
        <taxon>Myxococcales</taxon>
        <taxon>Cystobacterineae</taxon>
        <taxon>Myxococcaceae</taxon>
        <taxon>Myxococcaceae incertae sedis</taxon>
        <taxon>Candidatus Fimimonas</taxon>
    </lineage>
</organism>
<evidence type="ECO:0008006" key="4">
    <source>
        <dbReference type="Google" id="ProtNLM"/>
    </source>
</evidence>
<protein>
    <recommendedName>
        <fullName evidence="4">RHS repeat-associated core domain-containing protein</fullName>
    </recommendedName>
</protein>
<dbReference type="SUPFAM" id="SSF102712">
    <property type="entry name" value="JAB1/MPN domain"/>
    <property type="match status" value="1"/>
</dbReference>
<keyword evidence="1" id="KW-0472">Membrane</keyword>
<dbReference type="EMBL" id="DVHL01000030">
    <property type="protein sequence ID" value="HIR65982.1"/>
    <property type="molecule type" value="Genomic_DNA"/>
</dbReference>
<reference evidence="2" key="2">
    <citation type="journal article" date="2021" name="PeerJ">
        <title>Extensive microbial diversity within the chicken gut microbiome revealed by metagenomics and culture.</title>
        <authorList>
            <person name="Gilroy R."/>
            <person name="Ravi A."/>
            <person name="Getino M."/>
            <person name="Pursley I."/>
            <person name="Horton D.L."/>
            <person name="Alikhan N.F."/>
            <person name="Baker D."/>
            <person name="Gharbi K."/>
            <person name="Hall N."/>
            <person name="Watson M."/>
            <person name="Adriaenssens E.M."/>
            <person name="Foster-Nyarko E."/>
            <person name="Jarju S."/>
            <person name="Secka A."/>
            <person name="Antonio M."/>
            <person name="Oren A."/>
            <person name="Chaudhuri R.R."/>
            <person name="La Ragione R."/>
            <person name="Hildebrand F."/>
            <person name="Pallen M.J."/>
        </authorList>
    </citation>
    <scope>NUCLEOTIDE SEQUENCE</scope>
    <source>
        <strain evidence="2">CHK121-14286</strain>
    </source>
</reference>
<dbReference type="NCBIfam" id="TIGR03696">
    <property type="entry name" value="Rhs_assc_core"/>
    <property type="match status" value="1"/>
</dbReference>
<dbReference type="Proteomes" id="UP000824200">
    <property type="component" value="Unassembled WGS sequence"/>
</dbReference>
<gene>
    <name evidence="2" type="ORF">IAC95_03795</name>
</gene>
<dbReference type="Gene3D" id="2.180.10.10">
    <property type="entry name" value="RHS repeat-associated core"/>
    <property type="match status" value="1"/>
</dbReference>
<keyword evidence="1" id="KW-0812">Transmembrane</keyword>
<sequence length="228" mass="26433">YFDNESGMYYCHTRYYVPEWCRWLNADHPSFLQPDSLQEMNLFVYCGNNPITNIDPIGCFSLSILVVIGFVIGILVPEIGTAVYSQKNSNVIYYDSPDQLAQDWAQAYYNTSYERCSIIMTKVIDGKTKYYFERVYDGTSDSVAFQFYFGYMHQQMKSLIYNEEIYGFIHSHASGITYPSEADEFLKLIPGINVSYIASSPVNAQPYQTNKTFWQALWDMIKKIPAYL</sequence>